<dbReference type="GO" id="GO:0006352">
    <property type="term" value="P:DNA-templated transcription initiation"/>
    <property type="evidence" value="ECO:0007669"/>
    <property type="project" value="InterPro"/>
</dbReference>
<dbReference type="SUPFAM" id="SSF88659">
    <property type="entry name" value="Sigma3 and sigma4 domains of RNA polymerase sigma factors"/>
    <property type="match status" value="1"/>
</dbReference>
<feature type="domain" description="RNA polymerase sigma-70 region 2" evidence="5">
    <location>
        <begin position="14"/>
        <end position="76"/>
    </location>
</feature>
<dbReference type="InterPro" id="IPR039425">
    <property type="entry name" value="RNA_pol_sigma-70-like"/>
</dbReference>
<dbReference type="InterPro" id="IPR013249">
    <property type="entry name" value="RNA_pol_sigma70_r4_t2"/>
</dbReference>
<accession>A0A0F9SP19</accession>
<dbReference type="InterPro" id="IPR014284">
    <property type="entry name" value="RNA_pol_sigma-70_dom"/>
</dbReference>
<evidence type="ECO:0000256" key="2">
    <source>
        <dbReference type="ARBA" id="ARBA00023015"/>
    </source>
</evidence>
<dbReference type="SUPFAM" id="SSF88946">
    <property type="entry name" value="Sigma2 domain of RNA polymerase sigma factors"/>
    <property type="match status" value="1"/>
</dbReference>
<dbReference type="InterPro" id="IPR007627">
    <property type="entry name" value="RNA_pol_sigma70_r2"/>
</dbReference>
<organism evidence="7">
    <name type="scientific">marine sediment metagenome</name>
    <dbReference type="NCBI Taxonomy" id="412755"/>
    <lineage>
        <taxon>unclassified sequences</taxon>
        <taxon>metagenomes</taxon>
        <taxon>ecological metagenomes</taxon>
    </lineage>
</organism>
<evidence type="ECO:0000256" key="3">
    <source>
        <dbReference type="ARBA" id="ARBA00023082"/>
    </source>
</evidence>
<dbReference type="CDD" id="cd06171">
    <property type="entry name" value="Sigma70_r4"/>
    <property type="match status" value="1"/>
</dbReference>
<keyword evidence="3" id="KW-0731">Sigma factor</keyword>
<comment type="similarity">
    <text evidence="1">Belongs to the sigma-70 factor family. ECF subfamily.</text>
</comment>
<dbReference type="GO" id="GO:0016987">
    <property type="term" value="F:sigma factor activity"/>
    <property type="evidence" value="ECO:0007669"/>
    <property type="project" value="UniProtKB-KW"/>
</dbReference>
<dbReference type="GO" id="GO:0003677">
    <property type="term" value="F:DNA binding"/>
    <property type="evidence" value="ECO:0007669"/>
    <property type="project" value="InterPro"/>
</dbReference>
<dbReference type="InterPro" id="IPR013325">
    <property type="entry name" value="RNA_pol_sigma_r2"/>
</dbReference>
<evidence type="ECO:0000259" key="6">
    <source>
        <dbReference type="Pfam" id="PF08281"/>
    </source>
</evidence>
<dbReference type="PANTHER" id="PTHR43133:SF25">
    <property type="entry name" value="RNA POLYMERASE SIGMA FACTOR RFAY-RELATED"/>
    <property type="match status" value="1"/>
</dbReference>
<dbReference type="Pfam" id="PF08281">
    <property type="entry name" value="Sigma70_r4_2"/>
    <property type="match status" value="1"/>
</dbReference>
<dbReference type="InterPro" id="IPR013324">
    <property type="entry name" value="RNA_pol_sigma_r3/r4-like"/>
</dbReference>
<dbReference type="NCBIfam" id="TIGR02937">
    <property type="entry name" value="sigma70-ECF"/>
    <property type="match status" value="1"/>
</dbReference>
<reference evidence="7" key="1">
    <citation type="journal article" date="2015" name="Nature">
        <title>Complex archaea that bridge the gap between prokaryotes and eukaryotes.</title>
        <authorList>
            <person name="Spang A."/>
            <person name="Saw J.H."/>
            <person name="Jorgensen S.L."/>
            <person name="Zaremba-Niedzwiedzka K."/>
            <person name="Martijn J."/>
            <person name="Lind A.E."/>
            <person name="van Eijk R."/>
            <person name="Schleper C."/>
            <person name="Guy L."/>
            <person name="Ettema T.J."/>
        </authorList>
    </citation>
    <scope>NUCLEOTIDE SEQUENCE</scope>
</reference>
<keyword evidence="4" id="KW-0804">Transcription</keyword>
<comment type="caution">
    <text evidence="7">The sequence shown here is derived from an EMBL/GenBank/DDBJ whole genome shotgun (WGS) entry which is preliminary data.</text>
</comment>
<dbReference type="InterPro" id="IPR036388">
    <property type="entry name" value="WH-like_DNA-bd_sf"/>
</dbReference>
<evidence type="ECO:0000313" key="7">
    <source>
        <dbReference type="EMBL" id="KKN64142.1"/>
    </source>
</evidence>
<name>A0A0F9SP19_9ZZZZ</name>
<feature type="domain" description="RNA polymerase sigma factor 70 region 4 type 2" evidence="6">
    <location>
        <begin position="113"/>
        <end position="165"/>
    </location>
</feature>
<sequence>MADKSEFETIAVVHLDAVYRAAVALCGRQEDARDLVQATYLKALERFDSFRPGTNCRAWLMRILRNTWIDEIRHRKVAGPAVPLAEELVPDPPHAQEAVWSDADDILNNFGDQDVIRALRELPEQLRVTLFLVDVEQFSQEEVAEITDVAVGTVKSRTSRARAMLKQRLLAHARDLGFMRRQL</sequence>
<dbReference type="EMBL" id="LAZR01000567">
    <property type="protein sequence ID" value="KKN64142.1"/>
    <property type="molecule type" value="Genomic_DNA"/>
</dbReference>
<proteinExistence type="inferred from homology"/>
<dbReference type="Pfam" id="PF04542">
    <property type="entry name" value="Sigma70_r2"/>
    <property type="match status" value="1"/>
</dbReference>
<dbReference type="Gene3D" id="1.10.10.10">
    <property type="entry name" value="Winged helix-like DNA-binding domain superfamily/Winged helix DNA-binding domain"/>
    <property type="match status" value="1"/>
</dbReference>
<dbReference type="AlphaFoldDB" id="A0A0F9SP19"/>
<evidence type="ECO:0008006" key="8">
    <source>
        <dbReference type="Google" id="ProtNLM"/>
    </source>
</evidence>
<keyword evidence="2" id="KW-0805">Transcription regulation</keyword>
<evidence type="ECO:0000256" key="4">
    <source>
        <dbReference type="ARBA" id="ARBA00023163"/>
    </source>
</evidence>
<gene>
    <name evidence="7" type="ORF">LCGC14_0494830</name>
</gene>
<evidence type="ECO:0000259" key="5">
    <source>
        <dbReference type="Pfam" id="PF04542"/>
    </source>
</evidence>
<dbReference type="Gene3D" id="1.10.1740.10">
    <property type="match status" value="1"/>
</dbReference>
<evidence type="ECO:0000256" key="1">
    <source>
        <dbReference type="ARBA" id="ARBA00010641"/>
    </source>
</evidence>
<dbReference type="PANTHER" id="PTHR43133">
    <property type="entry name" value="RNA POLYMERASE ECF-TYPE SIGMA FACTO"/>
    <property type="match status" value="1"/>
</dbReference>
<protein>
    <recommendedName>
        <fullName evidence="8">RNA polymerase sigma-70 region 2 domain-containing protein</fullName>
    </recommendedName>
</protein>